<accession>A0A7J6MND3</accession>
<name>A0A7J6MND3_PERCH</name>
<organism evidence="14 15">
    <name type="scientific">Perkinsus chesapeaki</name>
    <name type="common">Clam parasite</name>
    <name type="synonym">Perkinsus andrewsi</name>
    <dbReference type="NCBI Taxonomy" id="330153"/>
    <lineage>
        <taxon>Eukaryota</taxon>
        <taxon>Sar</taxon>
        <taxon>Alveolata</taxon>
        <taxon>Perkinsozoa</taxon>
        <taxon>Perkinsea</taxon>
        <taxon>Perkinsida</taxon>
        <taxon>Perkinsidae</taxon>
        <taxon>Perkinsus</taxon>
    </lineage>
</organism>
<dbReference type="EMBL" id="JAAPAO010000091">
    <property type="protein sequence ID" value="KAF4673083.1"/>
    <property type="molecule type" value="Genomic_DNA"/>
</dbReference>
<comment type="caution">
    <text evidence="14">The sequence shown here is derived from an EMBL/GenBank/DDBJ whole genome shotgun (WGS) entry which is preliminary data.</text>
</comment>
<feature type="compositionally biased region" description="Acidic residues" evidence="11">
    <location>
        <begin position="373"/>
        <end position="388"/>
    </location>
</feature>
<evidence type="ECO:0000256" key="11">
    <source>
        <dbReference type="SAM" id="MobiDB-lite"/>
    </source>
</evidence>
<protein>
    <recommendedName>
        <fullName evidence="3 9">Conserved oligomeric Golgi complex subunit 6</fullName>
        <shortName evidence="9">COG complex subunit 6</shortName>
    </recommendedName>
    <alternativeName>
        <fullName evidence="8 9">Component of oligomeric Golgi complex 6</fullName>
    </alternativeName>
</protein>
<dbReference type="SMART" id="SM01087">
    <property type="entry name" value="COG6"/>
    <property type="match status" value="1"/>
</dbReference>
<dbReference type="Proteomes" id="UP000591131">
    <property type="component" value="Unassembled WGS sequence"/>
</dbReference>
<dbReference type="GO" id="GO:0015031">
    <property type="term" value="P:protein transport"/>
    <property type="evidence" value="ECO:0007669"/>
    <property type="project" value="UniProtKB-KW"/>
</dbReference>
<evidence type="ECO:0000256" key="7">
    <source>
        <dbReference type="ARBA" id="ARBA00023136"/>
    </source>
</evidence>
<keyword evidence="6 9" id="KW-0333">Golgi apparatus</keyword>
<dbReference type="OrthoDB" id="272987at2759"/>
<dbReference type="GO" id="GO:0000139">
    <property type="term" value="C:Golgi membrane"/>
    <property type="evidence" value="ECO:0007669"/>
    <property type="project" value="UniProtKB-SubCell"/>
</dbReference>
<feature type="coiled-coil region" evidence="10">
    <location>
        <begin position="102"/>
        <end position="129"/>
    </location>
</feature>
<feature type="compositionally biased region" description="Polar residues" evidence="11">
    <location>
        <begin position="428"/>
        <end position="442"/>
    </location>
</feature>
<feature type="region of interest" description="Disordered" evidence="11">
    <location>
        <begin position="426"/>
        <end position="461"/>
    </location>
</feature>
<feature type="domain" description="Conserved Oligomeric Golgi complex subunit 6 C-terminal" evidence="13">
    <location>
        <begin position="464"/>
        <end position="787"/>
    </location>
</feature>
<keyword evidence="4 9" id="KW-0813">Transport</keyword>
<evidence type="ECO:0000313" key="14">
    <source>
        <dbReference type="EMBL" id="KAF4673083.1"/>
    </source>
</evidence>
<dbReference type="PANTHER" id="PTHR21506">
    <property type="entry name" value="COMPONENT OF OLIGOMERIC GOLGI COMPLEX 6"/>
    <property type="match status" value="1"/>
</dbReference>
<dbReference type="InterPro" id="IPR048369">
    <property type="entry name" value="COG6_C"/>
</dbReference>
<dbReference type="GO" id="GO:0017119">
    <property type="term" value="C:Golgi transport complex"/>
    <property type="evidence" value="ECO:0007669"/>
    <property type="project" value="UniProtKB-UniRule"/>
</dbReference>
<evidence type="ECO:0000259" key="12">
    <source>
        <dbReference type="Pfam" id="PF06419"/>
    </source>
</evidence>
<feature type="domain" description="Conserved oligomeric complex COG6 N-terminal" evidence="12">
    <location>
        <begin position="66"/>
        <end position="171"/>
    </location>
</feature>
<evidence type="ECO:0000256" key="5">
    <source>
        <dbReference type="ARBA" id="ARBA00022927"/>
    </source>
</evidence>
<dbReference type="AlphaFoldDB" id="A0A7J6MND3"/>
<dbReference type="PANTHER" id="PTHR21506:SF0">
    <property type="entry name" value="CONSERVED OLIGOMERIC GOLGI COMPLEX SUBUNIT 6"/>
    <property type="match status" value="1"/>
</dbReference>
<dbReference type="InterPro" id="IPR010490">
    <property type="entry name" value="COG6"/>
</dbReference>
<evidence type="ECO:0000256" key="3">
    <source>
        <dbReference type="ARBA" id="ARBA00020973"/>
    </source>
</evidence>
<evidence type="ECO:0000259" key="13">
    <source>
        <dbReference type="Pfam" id="PF20653"/>
    </source>
</evidence>
<proteinExistence type="inferred from homology"/>
<evidence type="ECO:0000256" key="4">
    <source>
        <dbReference type="ARBA" id="ARBA00022448"/>
    </source>
</evidence>
<dbReference type="GO" id="GO:0006891">
    <property type="term" value="P:intra-Golgi vesicle-mediated transport"/>
    <property type="evidence" value="ECO:0007669"/>
    <property type="project" value="UniProtKB-UniRule"/>
</dbReference>
<comment type="subcellular location">
    <subcellularLocation>
        <location evidence="1 9">Golgi apparatus membrane</location>
        <topology evidence="1 9">Peripheral membrane protein</topology>
    </subcellularLocation>
</comment>
<feature type="compositionally biased region" description="Basic and acidic residues" evidence="11">
    <location>
        <begin position="228"/>
        <end position="237"/>
    </location>
</feature>
<reference evidence="14 15" key="1">
    <citation type="submission" date="2020-04" db="EMBL/GenBank/DDBJ databases">
        <title>Perkinsus chesapeaki whole genome sequence.</title>
        <authorList>
            <person name="Bogema D.R."/>
        </authorList>
    </citation>
    <scope>NUCLEOTIDE SEQUENCE [LARGE SCALE GENOMIC DNA]</scope>
    <source>
        <strain evidence="14">ATCC PRA-425</strain>
    </source>
</reference>
<feature type="region of interest" description="Disordered" evidence="11">
    <location>
        <begin position="1"/>
        <end position="20"/>
    </location>
</feature>
<evidence type="ECO:0000256" key="10">
    <source>
        <dbReference type="SAM" id="Coils"/>
    </source>
</evidence>
<gene>
    <name evidence="14" type="primary">COG6</name>
    <name evidence="14" type="ORF">FOL47_011023</name>
</gene>
<keyword evidence="15" id="KW-1185">Reference proteome</keyword>
<feature type="region of interest" description="Disordered" evidence="11">
    <location>
        <begin position="373"/>
        <end position="392"/>
    </location>
</feature>
<evidence type="ECO:0000256" key="6">
    <source>
        <dbReference type="ARBA" id="ARBA00023034"/>
    </source>
</evidence>
<dbReference type="InterPro" id="IPR048368">
    <property type="entry name" value="COG6_N"/>
</dbReference>
<dbReference type="Pfam" id="PF20653">
    <property type="entry name" value="COG6_C"/>
    <property type="match status" value="2"/>
</dbReference>
<evidence type="ECO:0000313" key="15">
    <source>
        <dbReference type="Proteomes" id="UP000591131"/>
    </source>
</evidence>
<evidence type="ECO:0000256" key="1">
    <source>
        <dbReference type="ARBA" id="ARBA00004395"/>
    </source>
</evidence>
<comment type="similarity">
    <text evidence="2 9">Belongs to the COG6 family.</text>
</comment>
<keyword evidence="7 9" id="KW-0472">Membrane</keyword>
<dbReference type="Pfam" id="PF06419">
    <property type="entry name" value="COG6_N"/>
    <property type="match status" value="1"/>
</dbReference>
<feature type="domain" description="Conserved Oligomeric Golgi complex subunit 6 C-terminal" evidence="13">
    <location>
        <begin position="243"/>
        <end position="420"/>
    </location>
</feature>
<keyword evidence="5 9" id="KW-0653">Protein transport</keyword>
<evidence type="ECO:0000256" key="9">
    <source>
        <dbReference type="RuleBase" id="RU365075"/>
    </source>
</evidence>
<evidence type="ECO:0000256" key="8">
    <source>
        <dbReference type="ARBA" id="ARBA00031348"/>
    </source>
</evidence>
<evidence type="ECO:0000256" key="2">
    <source>
        <dbReference type="ARBA" id="ARBA00011023"/>
    </source>
</evidence>
<comment type="function">
    <text evidence="9">Required for normal Golgi function.</text>
</comment>
<feature type="region of interest" description="Disordered" evidence="11">
    <location>
        <begin position="206"/>
        <end position="237"/>
    </location>
</feature>
<sequence>MTTAIGEGQPRSSGVSAAPTRASTVAAVGASTSQALRNKVQKVLSLRLDPSSSLSALQTLSTFYGEGNTPDQRRNLRYMIEGENLKLNKEFVKEFSAVESTINDMSEQIADLEAVLDKAASQLEDSRTNTHEVLTKARKLNLHKKYATEKKQVLDLFSSRFLLSPEDVARIRDSDSTIDDAFFRSLEQLNRVRMEARRMLDELSGYNRANKGGGGGGIPSSPSSSGDSSDREGGGGHHHDAALALDILHQTSDLEEIAYERIFVWIQRQCKELMNVGSDHDKEDEITMKINKGLRVIRHRLVYFNHSAKEIARVRRQVLLQRFHETLVKGGLGSRPIDIHAYDIVRYTNDMLAWIHEQAAAERDFFTQIFQEDDENTQESSPSDDDNATGEKPMTWWEGLGIALSGVAEHLRHKVEVAVSGGYATLPRTGSSMTDGRSPTQEKSSDGRGRARSSSIWDDAAIGHGPGPVELFKVSKLFTFFETTLRPLLLPADATDDDVAAEPLLTVLSDLETQTHRRFLDAWEAQAQAIRSTSAYLLSASSSLHDLSAPPFVENTVHSLEEIQPAVWSSGMILALGARGPEFDSRLSPIQSHTMLSGTKYKETQTEDEQAQAELFPILAGALDPLLQFCQQISTAMAQGDAPVFMLNCLVAMQAPLLRFPFTSQRVTMLQSLMEDQMNTLIKEHSESILRQLGLSQILEQISCGEDADPLTLSACLRGFYTALFNLSGALSIPVIDRLSDRSLRSQARQGICLNIAEAYERIYNYAVERLPDVTVSHTPESVRALLDV</sequence>
<comment type="subunit">
    <text evidence="9">Component of the conserved oligomeric Golgi complex.</text>
</comment>
<keyword evidence="10" id="KW-0175">Coiled coil</keyword>